<dbReference type="Pfam" id="PF00565">
    <property type="entry name" value="SNase"/>
    <property type="match status" value="1"/>
</dbReference>
<feature type="signal peptide" evidence="1">
    <location>
        <begin position="1"/>
        <end position="18"/>
    </location>
</feature>
<dbReference type="PATRIC" id="fig|48936.3.peg.3174"/>
<organism evidence="3 4">
    <name type="scientific">Novosphingobium subterraneum</name>
    <dbReference type="NCBI Taxonomy" id="48936"/>
    <lineage>
        <taxon>Bacteria</taxon>
        <taxon>Pseudomonadati</taxon>
        <taxon>Pseudomonadota</taxon>
        <taxon>Alphaproteobacteria</taxon>
        <taxon>Sphingomonadales</taxon>
        <taxon>Sphingomonadaceae</taxon>
        <taxon>Novosphingobium</taxon>
    </lineage>
</organism>
<sequence length="238" mass="25273">MRAFIALLLATTPLPAAAQIISGNATALDGDTIDMTGQRIRLFGIDAPELGQKCARGGTNWDCGADAKRHLGLLLQTGEVKCSVRAQNAQGLAVGQCMIDERDLSEAMVAAGFAVAIENSPGDAPYLEVEQAVKTAKAGIWAGTFDPPSDWRKAHPQAGIAASASQRAQGVARSTRTGGAQVYRNAFGCAIKGNVSQRNGEYIYYLPGMKYYDGTRPERLFCTEEEAQAAGFRRSRGG</sequence>
<keyword evidence="4" id="KW-1185">Reference proteome</keyword>
<dbReference type="PROSITE" id="PS50830">
    <property type="entry name" value="TNASE_3"/>
    <property type="match status" value="1"/>
</dbReference>
<dbReference type="InterPro" id="IPR016071">
    <property type="entry name" value="Staphylococal_nuclease_OB-fold"/>
</dbReference>
<evidence type="ECO:0000256" key="1">
    <source>
        <dbReference type="SAM" id="SignalP"/>
    </source>
</evidence>
<dbReference type="PANTHER" id="PTHR12302:SF26">
    <property type="entry name" value="BLR1266 PROTEIN"/>
    <property type="match status" value="1"/>
</dbReference>
<accession>A0A0B8ZMC8</accession>
<dbReference type="AlphaFoldDB" id="A0A0B8ZMC8"/>
<dbReference type="SUPFAM" id="SSF50199">
    <property type="entry name" value="Staphylococcal nuclease"/>
    <property type="match status" value="1"/>
</dbReference>
<reference evidence="3 4" key="1">
    <citation type="submission" date="2014-10" db="EMBL/GenBank/DDBJ databases">
        <title>Draft genome sequence of Novosphingobium subterraneum DSM 12447.</title>
        <authorList>
            <person name="Gan H.M."/>
            <person name="Gan H.Y."/>
            <person name="Savka M.A."/>
        </authorList>
    </citation>
    <scope>NUCLEOTIDE SEQUENCE [LARGE SCALE GENOMIC DNA]</scope>
    <source>
        <strain evidence="3 4">DSM 12447</strain>
    </source>
</reference>
<evidence type="ECO:0000313" key="4">
    <source>
        <dbReference type="Proteomes" id="UP000031338"/>
    </source>
</evidence>
<evidence type="ECO:0000313" key="3">
    <source>
        <dbReference type="EMBL" id="KHS44288.1"/>
    </source>
</evidence>
<feature type="chain" id="PRO_5002126871" evidence="1">
    <location>
        <begin position="19"/>
        <end position="238"/>
    </location>
</feature>
<name>A0A0B8ZMC8_9SPHN</name>
<dbReference type="Proteomes" id="UP000031338">
    <property type="component" value="Unassembled WGS sequence"/>
</dbReference>
<feature type="domain" description="TNase-like" evidence="2">
    <location>
        <begin position="28"/>
        <end position="143"/>
    </location>
</feature>
<dbReference type="PANTHER" id="PTHR12302">
    <property type="entry name" value="EBNA2 BINDING PROTEIN P100"/>
    <property type="match status" value="1"/>
</dbReference>
<dbReference type="EMBL" id="JRVC01000017">
    <property type="protein sequence ID" value="KHS44288.1"/>
    <property type="molecule type" value="Genomic_DNA"/>
</dbReference>
<gene>
    <name evidence="3" type="ORF">NJ75_03156</name>
</gene>
<protein>
    <submittedName>
        <fullName evidence="3">Succinoglycan biosynthesis protein</fullName>
    </submittedName>
</protein>
<proteinExistence type="predicted"/>
<dbReference type="SMART" id="SM00318">
    <property type="entry name" value="SNc"/>
    <property type="match status" value="1"/>
</dbReference>
<keyword evidence="1" id="KW-0732">Signal</keyword>
<dbReference type="STRING" id="48936.NJ75_03156"/>
<comment type="caution">
    <text evidence="3">The sequence shown here is derived from an EMBL/GenBank/DDBJ whole genome shotgun (WGS) entry which is preliminary data.</text>
</comment>
<dbReference type="Gene3D" id="2.40.50.90">
    <property type="match status" value="1"/>
</dbReference>
<evidence type="ECO:0000259" key="2">
    <source>
        <dbReference type="PROSITE" id="PS50830"/>
    </source>
</evidence>
<dbReference type="RefSeq" id="WP_039336117.1">
    <property type="nucleotide sequence ID" value="NZ_JRVC01000017.1"/>
</dbReference>
<dbReference type="InterPro" id="IPR035437">
    <property type="entry name" value="SNase_OB-fold_sf"/>
</dbReference>